<evidence type="ECO:0000313" key="2">
    <source>
        <dbReference type="Proteomes" id="UP001501624"/>
    </source>
</evidence>
<reference evidence="2" key="1">
    <citation type="journal article" date="2019" name="Int. J. Syst. Evol. Microbiol.">
        <title>The Global Catalogue of Microorganisms (GCM) 10K type strain sequencing project: providing services to taxonomists for standard genome sequencing and annotation.</title>
        <authorList>
            <consortium name="The Broad Institute Genomics Platform"/>
            <consortium name="The Broad Institute Genome Sequencing Center for Infectious Disease"/>
            <person name="Wu L."/>
            <person name="Ma J."/>
        </authorList>
    </citation>
    <scope>NUCLEOTIDE SEQUENCE [LARGE SCALE GENOMIC DNA]</scope>
    <source>
        <strain evidence="2">JCM 17017</strain>
    </source>
</reference>
<dbReference type="Proteomes" id="UP001501624">
    <property type="component" value="Unassembled WGS sequence"/>
</dbReference>
<comment type="caution">
    <text evidence="1">The sequence shown here is derived from an EMBL/GenBank/DDBJ whole genome shotgun (WGS) entry which is preliminary data.</text>
</comment>
<dbReference type="EMBL" id="BAABCM010000005">
    <property type="protein sequence ID" value="GAA3818531.1"/>
    <property type="molecule type" value="Genomic_DNA"/>
</dbReference>
<gene>
    <name evidence="1" type="ORF">GCM10022380_41580</name>
</gene>
<protein>
    <submittedName>
        <fullName evidence="1">Uncharacterized protein</fullName>
    </submittedName>
</protein>
<organism evidence="1 2">
    <name type="scientific">Amycolatopsis tucumanensis</name>
    <dbReference type="NCBI Taxonomy" id="401106"/>
    <lineage>
        <taxon>Bacteria</taxon>
        <taxon>Bacillati</taxon>
        <taxon>Actinomycetota</taxon>
        <taxon>Actinomycetes</taxon>
        <taxon>Pseudonocardiales</taxon>
        <taxon>Pseudonocardiaceae</taxon>
        <taxon>Amycolatopsis</taxon>
    </lineage>
</organism>
<name>A0ABP7IHH5_9PSEU</name>
<evidence type="ECO:0000313" key="1">
    <source>
        <dbReference type="EMBL" id="GAA3818531.1"/>
    </source>
</evidence>
<accession>A0ABP7IHH5</accession>
<proteinExistence type="predicted"/>
<sequence>MLYALTGFAWFFAAQNAVWWYSRACHIPNGPAGPPHLGNAARRLAGHGAGRLRGAPPAPAVVATPARLGSGPRVLKIAGVSAPL</sequence>
<keyword evidence="2" id="KW-1185">Reference proteome</keyword>